<dbReference type="Pfam" id="PF00528">
    <property type="entry name" value="BPD_transp_1"/>
    <property type="match status" value="1"/>
</dbReference>
<keyword evidence="3 5" id="KW-1133">Transmembrane helix</keyword>
<dbReference type="AlphaFoldDB" id="A0A6J4UNK2"/>
<evidence type="ECO:0000256" key="3">
    <source>
        <dbReference type="ARBA" id="ARBA00022989"/>
    </source>
</evidence>
<dbReference type="Pfam" id="PF12911">
    <property type="entry name" value="OppC_N"/>
    <property type="match status" value="1"/>
</dbReference>
<dbReference type="CDD" id="cd06261">
    <property type="entry name" value="TM_PBP2"/>
    <property type="match status" value="1"/>
</dbReference>
<dbReference type="SUPFAM" id="SSF161098">
    <property type="entry name" value="MetI-like"/>
    <property type="match status" value="1"/>
</dbReference>
<dbReference type="EMBL" id="CADCWI010000065">
    <property type="protein sequence ID" value="CAA9554012.1"/>
    <property type="molecule type" value="Genomic_DNA"/>
</dbReference>
<reference evidence="7" key="1">
    <citation type="submission" date="2020-02" db="EMBL/GenBank/DDBJ databases">
        <authorList>
            <person name="Meier V. D."/>
        </authorList>
    </citation>
    <scope>NUCLEOTIDE SEQUENCE</scope>
    <source>
        <strain evidence="7">AVDCRST_MAG43</strain>
    </source>
</reference>
<feature type="transmembrane region" description="Helical" evidence="5">
    <location>
        <begin position="230"/>
        <end position="248"/>
    </location>
</feature>
<accession>A0A6J4UNK2</accession>
<feature type="transmembrane region" description="Helical" evidence="5">
    <location>
        <begin position="315"/>
        <end position="340"/>
    </location>
</feature>
<evidence type="ECO:0000256" key="5">
    <source>
        <dbReference type="RuleBase" id="RU363032"/>
    </source>
</evidence>
<feature type="transmembrane region" description="Helical" evidence="5">
    <location>
        <begin position="254"/>
        <end position="276"/>
    </location>
</feature>
<evidence type="ECO:0000256" key="1">
    <source>
        <dbReference type="ARBA" id="ARBA00004651"/>
    </source>
</evidence>
<dbReference type="InterPro" id="IPR035906">
    <property type="entry name" value="MetI-like_sf"/>
</dbReference>
<sequence>MSSQVQHEQSAAIGAGELETASPVAPAGAEQAPQTAYVASQWRLMWWKFKRHKLAMIGGAIVIILYLIAIFAEFLAPADPNLVSSTYTYAPPQTLRLFTTNDDGLQVGLHVFGLKSEIDKATLSRTFTIDESQRIPVGFFVRGHEYKLFGFIPTDRHLIGPKDPSQPMYILGADRLGQDLLSRMIYGTRISMSIGLIGVLISLVLGILLGGISGYFGGGIDSFIQRVIEFIRSIPTIPLWLGLAAALPRTWTPLQVYFGITIILSIIGWTGLARVVRGRFLSLREEEFVTAARLDGSSEMRIILRHMVPSFMSHIIASLTLAVPATILAETTLSFLGLGLRSPINSWGVLLEEAQNIRSISTAPWLLLPGLLVVIAVLALNFFGDGLRDAADPYAT</sequence>
<comment type="similarity">
    <text evidence="5">Belongs to the binding-protein-dependent transport system permease family.</text>
</comment>
<keyword evidence="4 5" id="KW-0472">Membrane</keyword>
<evidence type="ECO:0000313" key="7">
    <source>
        <dbReference type="EMBL" id="CAA9554012.1"/>
    </source>
</evidence>
<dbReference type="PROSITE" id="PS50928">
    <property type="entry name" value="ABC_TM1"/>
    <property type="match status" value="1"/>
</dbReference>
<keyword evidence="5" id="KW-0813">Transport</keyword>
<name>A0A6J4UNK2_9BACT</name>
<evidence type="ECO:0000256" key="2">
    <source>
        <dbReference type="ARBA" id="ARBA00022692"/>
    </source>
</evidence>
<protein>
    <submittedName>
        <fullName evidence="7">ABC transporter, permease protein 2 (Cluster 5, nickel/peptides/opines)</fullName>
    </submittedName>
</protein>
<feature type="transmembrane region" description="Helical" evidence="5">
    <location>
        <begin position="54"/>
        <end position="76"/>
    </location>
</feature>
<keyword evidence="2 5" id="KW-0812">Transmembrane</keyword>
<comment type="subcellular location">
    <subcellularLocation>
        <location evidence="1 5">Cell membrane</location>
        <topology evidence="1 5">Multi-pass membrane protein</topology>
    </subcellularLocation>
</comment>
<feature type="domain" description="ABC transmembrane type-1" evidence="6">
    <location>
        <begin position="188"/>
        <end position="384"/>
    </location>
</feature>
<evidence type="ECO:0000256" key="4">
    <source>
        <dbReference type="ARBA" id="ARBA00023136"/>
    </source>
</evidence>
<dbReference type="InterPro" id="IPR000515">
    <property type="entry name" value="MetI-like"/>
</dbReference>
<proteinExistence type="inferred from homology"/>
<evidence type="ECO:0000259" key="6">
    <source>
        <dbReference type="PROSITE" id="PS50928"/>
    </source>
</evidence>
<dbReference type="Gene3D" id="1.10.3720.10">
    <property type="entry name" value="MetI-like"/>
    <property type="match status" value="1"/>
</dbReference>
<gene>
    <name evidence="7" type="ORF">AVDCRST_MAG43-1299</name>
</gene>
<feature type="transmembrane region" description="Helical" evidence="5">
    <location>
        <begin position="360"/>
        <end position="383"/>
    </location>
</feature>
<dbReference type="GO" id="GO:0055085">
    <property type="term" value="P:transmembrane transport"/>
    <property type="evidence" value="ECO:0007669"/>
    <property type="project" value="InterPro"/>
</dbReference>
<dbReference type="InterPro" id="IPR025966">
    <property type="entry name" value="OppC_N"/>
</dbReference>
<dbReference type="PANTHER" id="PTHR43839">
    <property type="entry name" value="OPPC IN A BINDING PROTEIN-DEPENDENT TRANSPORT SYSTEM"/>
    <property type="match status" value="1"/>
</dbReference>
<organism evidence="7">
    <name type="scientific">uncultured Thermomicrobiales bacterium</name>
    <dbReference type="NCBI Taxonomy" id="1645740"/>
    <lineage>
        <taxon>Bacteria</taxon>
        <taxon>Pseudomonadati</taxon>
        <taxon>Thermomicrobiota</taxon>
        <taxon>Thermomicrobia</taxon>
        <taxon>Thermomicrobiales</taxon>
        <taxon>environmental samples</taxon>
    </lineage>
</organism>
<dbReference type="PANTHER" id="PTHR43839:SF3">
    <property type="entry name" value="OLIGOPEPTIDE ABC TRANSPORTER, PERMEASE PROTEIN"/>
    <property type="match status" value="1"/>
</dbReference>
<feature type="transmembrane region" description="Helical" evidence="5">
    <location>
        <begin position="190"/>
        <end position="218"/>
    </location>
</feature>
<dbReference type="GO" id="GO:0005886">
    <property type="term" value="C:plasma membrane"/>
    <property type="evidence" value="ECO:0007669"/>
    <property type="project" value="UniProtKB-SubCell"/>
</dbReference>